<evidence type="ECO:0000313" key="4">
    <source>
        <dbReference type="Proteomes" id="UP000249497"/>
    </source>
</evidence>
<feature type="compositionally biased region" description="Low complexity" evidence="1">
    <location>
        <begin position="272"/>
        <end position="284"/>
    </location>
</feature>
<feature type="compositionally biased region" description="Low complexity" evidence="1">
    <location>
        <begin position="243"/>
        <end position="260"/>
    </location>
</feature>
<dbReference type="Gene3D" id="3.30.70.330">
    <property type="match status" value="1"/>
</dbReference>
<dbReference type="Proteomes" id="UP000249497">
    <property type="component" value="Unassembled WGS sequence"/>
</dbReference>
<dbReference type="RefSeq" id="XP_025528190.1">
    <property type="nucleotide sequence ID" value="XM_025675649.1"/>
</dbReference>
<name>A0A8T8X2J3_ASPJA</name>
<organism evidence="3 4">
    <name type="scientific">Aspergillus japonicus CBS 114.51</name>
    <dbReference type="NCBI Taxonomy" id="1448312"/>
    <lineage>
        <taxon>Eukaryota</taxon>
        <taxon>Fungi</taxon>
        <taxon>Dikarya</taxon>
        <taxon>Ascomycota</taxon>
        <taxon>Pezizomycotina</taxon>
        <taxon>Eurotiomycetes</taxon>
        <taxon>Eurotiomycetidae</taxon>
        <taxon>Eurotiales</taxon>
        <taxon>Aspergillaceae</taxon>
        <taxon>Aspergillus</taxon>
        <taxon>Aspergillus subgen. Circumdati</taxon>
    </lineage>
</organism>
<proteinExistence type="predicted"/>
<gene>
    <name evidence="3" type="ORF">BO86DRAFT_429660</name>
</gene>
<keyword evidence="2" id="KW-0732">Signal</keyword>
<evidence type="ECO:0000256" key="2">
    <source>
        <dbReference type="SAM" id="SignalP"/>
    </source>
</evidence>
<keyword evidence="4" id="KW-1185">Reference proteome</keyword>
<dbReference type="OrthoDB" id="10488372at2759"/>
<dbReference type="GeneID" id="37179341"/>
<evidence type="ECO:0008006" key="5">
    <source>
        <dbReference type="Google" id="ProtNLM"/>
    </source>
</evidence>
<dbReference type="EMBL" id="KZ824790">
    <property type="protein sequence ID" value="RAH82296.1"/>
    <property type="molecule type" value="Genomic_DNA"/>
</dbReference>
<feature type="compositionally biased region" description="Polar residues" evidence="1">
    <location>
        <begin position="193"/>
        <end position="218"/>
    </location>
</feature>
<evidence type="ECO:0000256" key="1">
    <source>
        <dbReference type="SAM" id="MobiDB-lite"/>
    </source>
</evidence>
<reference evidence="3 4" key="1">
    <citation type="submission" date="2018-02" db="EMBL/GenBank/DDBJ databases">
        <title>The genomes of Aspergillus section Nigri reveals drivers in fungal speciation.</title>
        <authorList>
            <consortium name="DOE Joint Genome Institute"/>
            <person name="Vesth T.C."/>
            <person name="Nybo J."/>
            <person name="Theobald S."/>
            <person name="Brandl J."/>
            <person name="Frisvad J.C."/>
            <person name="Nielsen K.F."/>
            <person name="Lyhne E.K."/>
            <person name="Kogle M.E."/>
            <person name="Kuo A."/>
            <person name="Riley R."/>
            <person name="Clum A."/>
            <person name="Nolan M."/>
            <person name="Lipzen A."/>
            <person name="Salamov A."/>
            <person name="Henrissat B."/>
            <person name="Wiebenga A."/>
            <person name="De vries R.P."/>
            <person name="Grigoriev I.V."/>
            <person name="Mortensen U.H."/>
            <person name="Andersen M.R."/>
            <person name="Baker S.E."/>
        </authorList>
    </citation>
    <scope>NUCLEOTIDE SEQUENCE [LARGE SCALE GENOMIC DNA]</scope>
    <source>
        <strain evidence="3 4">CBS 114.51</strain>
    </source>
</reference>
<feature type="region of interest" description="Disordered" evidence="1">
    <location>
        <begin position="180"/>
        <end position="219"/>
    </location>
</feature>
<dbReference type="InterPro" id="IPR012677">
    <property type="entry name" value="Nucleotide-bd_a/b_plait_sf"/>
</dbReference>
<evidence type="ECO:0000313" key="3">
    <source>
        <dbReference type="EMBL" id="RAH82296.1"/>
    </source>
</evidence>
<accession>A0A8T8X2J3</accession>
<feature type="chain" id="PRO_5035769265" description="RRM domain-containing protein" evidence="2">
    <location>
        <begin position="19"/>
        <end position="290"/>
    </location>
</feature>
<protein>
    <recommendedName>
        <fullName evidence="5">RRM domain-containing protein</fullName>
    </recommendedName>
</protein>
<sequence>MLLSIFLGHFILSSSSSGLHHLKCSALQYGHIFSRSGLHKSSLSLTAFIHPHSSHHYYCLHNINNNISINIITTIINNINSNMCLPTRTHSIFAQGEAPSWLASIKVAIFERWAFECWVRIVRNRRTLPGTPGGRYVGFVTFRTVEEAQRILTDVQANNQPIVLHGMRLRLEEARGEGIHPQPVVNGPRANGHTANGHTATRHTATGPTATEHTANGPTVNGHVVLVVNGHTATGHTVHGHTAEQPAAEQAAAEQAAAEETTNVPAAPATPSSSGQESAQQSEATTPASE</sequence>
<feature type="region of interest" description="Disordered" evidence="1">
    <location>
        <begin position="235"/>
        <end position="290"/>
    </location>
</feature>
<dbReference type="AlphaFoldDB" id="A0A8T8X2J3"/>
<feature type="signal peptide" evidence="2">
    <location>
        <begin position="1"/>
        <end position="18"/>
    </location>
</feature>